<gene>
    <name evidence="7" type="ORF">FRACA_660015</name>
</gene>
<dbReference type="GO" id="GO:0006508">
    <property type="term" value="P:proteolysis"/>
    <property type="evidence" value="ECO:0007669"/>
    <property type="project" value="UniProtKB-KW"/>
</dbReference>
<organism evidence="7 8">
    <name type="scientific">Frankia canadensis</name>
    <dbReference type="NCBI Taxonomy" id="1836972"/>
    <lineage>
        <taxon>Bacteria</taxon>
        <taxon>Bacillati</taxon>
        <taxon>Actinomycetota</taxon>
        <taxon>Actinomycetes</taxon>
        <taxon>Frankiales</taxon>
        <taxon>Frankiaceae</taxon>
        <taxon>Frankia</taxon>
    </lineage>
</organism>
<evidence type="ECO:0000256" key="4">
    <source>
        <dbReference type="ARBA" id="ARBA00022825"/>
    </source>
</evidence>
<reference evidence="7 8" key="1">
    <citation type="submission" date="2017-06" db="EMBL/GenBank/DDBJ databases">
        <authorList>
            <person name="Kim H.J."/>
            <person name="Triplett B.A."/>
        </authorList>
    </citation>
    <scope>NUCLEOTIDE SEQUENCE [LARGE SCALE GENOMIC DNA]</scope>
    <source>
        <strain evidence="7">FRACA_ARgP5</strain>
    </source>
</reference>
<feature type="domain" description="Peptidase S49" evidence="6">
    <location>
        <begin position="448"/>
        <end position="593"/>
    </location>
</feature>
<evidence type="ECO:0000313" key="7">
    <source>
        <dbReference type="EMBL" id="SNQ51283.1"/>
    </source>
</evidence>
<dbReference type="OrthoDB" id="9764363at2"/>
<dbReference type="CDD" id="cd07018">
    <property type="entry name" value="S49_SppA_67K_type"/>
    <property type="match status" value="1"/>
</dbReference>
<keyword evidence="4" id="KW-0720">Serine protease</keyword>
<comment type="similarity">
    <text evidence="1">Belongs to the peptidase S49 family.</text>
</comment>
<dbReference type="InterPro" id="IPR029045">
    <property type="entry name" value="ClpP/crotonase-like_dom_sf"/>
</dbReference>
<dbReference type="GO" id="GO:0008236">
    <property type="term" value="F:serine-type peptidase activity"/>
    <property type="evidence" value="ECO:0007669"/>
    <property type="project" value="UniProtKB-KW"/>
</dbReference>
<dbReference type="RefSeq" id="WP_101835098.1">
    <property type="nucleotide sequence ID" value="NZ_FZMO01000532.1"/>
</dbReference>
<evidence type="ECO:0000256" key="1">
    <source>
        <dbReference type="ARBA" id="ARBA00008683"/>
    </source>
</evidence>
<dbReference type="NCBIfam" id="TIGR00706">
    <property type="entry name" value="SppA_dom"/>
    <property type="match status" value="1"/>
</dbReference>
<name>A0A2I2L043_9ACTN</name>
<keyword evidence="3" id="KW-0378">Hydrolase</keyword>
<accession>A0A2I2L043</accession>
<dbReference type="PANTHER" id="PTHR33209">
    <property type="entry name" value="PROTEASE 4"/>
    <property type="match status" value="1"/>
</dbReference>
<dbReference type="InterPro" id="IPR004635">
    <property type="entry name" value="Pept_S49_SppA"/>
</dbReference>
<dbReference type="Proteomes" id="UP000234331">
    <property type="component" value="Unassembled WGS sequence"/>
</dbReference>
<dbReference type="InterPro" id="IPR047272">
    <property type="entry name" value="S49_SppA_C"/>
</dbReference>
<dbReference type="CDD" id="cd07023">
    <property type="entry name" value="S49_Sppa_N_C"/>
    <property type="match status" value="1"/>
</dbReference>
<dbReference type="InterPro" id="IPR047217">
    <property type="entry name" value="S49_SppA_67K_type_N"/>
</dbReference>
<evidence type="ECO:0000313" key="8">
    <source>
        <dbReference type="Proteomes" id="UP000234331"/>
    </source>
</evidence>
<dbReference type="Gene3D" id="3.90.226.10">
    <property type="entry name" value="2-enoyl-CoA Hydratase, Chain A, domain 1"/>
    <property type="match status" value="3"/>
</dbReference>
<dbReference type="PANTHER" id="PTHR33209:SF1">
    <property type="entry name" value="PEPTIDASE S49 DOMAIN-CONTAINING PROTEIN"/>
    <property type="match status" value="1"/>
</dbReference>
<dbReference type="SUPFAM" id="SSF52096">
    <property type="entry name" value="ClpP/crotonase"/>
    <property type="match status" value="2"/>
</dbReference>
<dbReference type="EMBL" id="FZMO01000532">
    <property type="protein sequence ID" value="SNQ51283.1"/>
    <property type="molecule type" value="Genomic_DNA"/>
</dbReference>
<evidence type="ECO:0000256" key="2">
    <source>
        <dbReference type="ARBA" id="ARBA00022670"/>
    </source>
</evidence>
<feature type="region of interest" description="Disordered" evidence="5">
    <location>
        <begin position="323"/>
        <end position="374"/>
    </location>
</feature>
<dbReference type="AlphaFoldDB" id="A0A2I2L043"/>
<sequence length="732" mass="75657">MAAIPRKALADVRQIAARRTAPVVLELDLTSDPVEGIPGDPLTLALAHRRTTLRDLTEALRHASEDPRVPVVVAHIAACGMPLARIQEIRAAVAGFRAAGGTAIAYADTFGEFGGGTGPYYLACAFDEIWLAPSGDCGLTGLGMETPFLRGALDRLGVTVEIGQRYEYKNAVNTLVERDFTPAHLEALSRIIESSSEQVVEGIADSRRMAPDRVRRLIDLGPLAGSVALDTGLIDRLGYRDEVYAAARARVQRSTAASGAGDAPADDDRGGAAARTGADRDGGAVEPVLMYASAYRRLAERREKSPVRRVTTLAARGPGMFFLRETAPSEPDSATGESGRAEGVPAAGGRVDEGRADADAVPLAPSVTPPHRDPRRSVVALIHGTGPVVLGSGTPGPFSGPVLSAESVAAALRAAARDDDVAAAVFRVNSPGGSYVASDLVRREAERFRASGRPLIVSMGDVAASGGYFVALAADAIVANPGTLTGSIGVFAGKQVVRELLDKLGVGFGAVAEGEHALMMSPRRPFTVGEREKLEEFLDRVYADFVDKVATSRRLTRDQVHELARGRVWTGADAHRHGLVDELGGLADAIRLAWSRASLPAERAPRVRLAPKPSVLERVRTPKSSEDRGAAAATGAPWPPAGLGALAVQALPGALRMVGGLLGPRAGAAGSGVLGGAAGLVGSGVLGGEGLASGLAGAGGFVPGWGAWAPVAAHLGLHVGGPLMMPPLGRIG</sequence>
<evidence type="ECO:0000256" key="5">
    <source>
        <dbReference type="SAM" id="MobiDB-lite"/>
    </source>
</evidence>
<evidence type="ECO:0000256" key="3">
    <source>
        <dbReference type="ARBA" id="ARBA00022801"/>
    </source>
</evidence>
<dbReference type="InterPro" id="IPR002142">
    <property type="entry name" value="Peptidase_S49"/>
</dbReference>
<keyword evidence="2" id="KW-0645">Protease</keyword>
<proteinExistence type="inferred from homology"/>
<feature type="region of interest" description="Disordered" evidence="5">
    <location>
        <begin position="254"/>
        <end position="281"/>
    </location>
</feature>
<evidence type="ECO:0000259" key="6">
    <source>
        <dbReference type="Pfam" id="PF01343"/>
    </source>
</evidence>
<dbReference type="Pfam" id="PF01343">
    <property type="entry name" value="Peptidase_S49"/>
    <property type="match status" value="2"/>
</dbReference>
<protein>
    <submittedName>
        <fullName evidence="7">Signal peptide peptidase SppA, 36K type</fullName>
    </submittedName>
</protein>
<keyword evidence="8" id="KW-1185">Reference proteome</keyword>
<feature type="domain" description="Peptidase S49" evidence="6">
    <location>
        <begin position="117"/>
        <end position="250"/>
    </location>
</feature>